<evidence type="ECO:0000259" key="7">
    <source>
        <dbReference type="PROSITE" id="PS50146"/>
    </source>
</evidence>
<evidence type="ECO:0000256" key="6">
    <source>
        <dbReference type="ARBA" id="ARBA00023136"/>
    </source>
</evidence>
<evidence type="ECO:0000256" key="2">
    <source>
        <dbReference type="ARBA" id="ARBA00022475"/>
    </source>
</evidence>
<protein>
    <submittedName>
        <fullName evidence="8">Phosphatase PAP2 family protein</fullName>
    </submittedName>
</protein>
<dbReference type="SUPFAM" id="SSF48317">
    <property type="entry name" value="Acid phosphatase/Vanadium-dependent haloperoxidase"/>
    <property type="match status" value="1"/>
</dbReference>
<keyword evidence="4" id="KW-0378">Hydrolase</keyword>
<accession>A0A385D5Y5</accession>
<dbReference type="Gene3D" id="1.20.144.10">
    <property type="entry name" value="Phosphatidic acid phosphatase type 2/haloperoxidase"/>
    <property type="match status" value="1"/>
</dbReference>
<organism evidence="8 9">
    <name type="scientific">Streptomyces koyangensis</name>
    <dbReference type="NCBI Taxonomy" id="188770"/>
    <lineage>
        <taxon>Bacteria</taxon>
        <taxon>Bacillati</taxon>
        <taxon>Actinomycetota</taxon>
        <taxon>Actinomycetes</taxon>
        <taxon>Kitasatosporales</taxon>
        <taxon>Streptomycetaceae</taxon>
        <taxon>Streptomyces</taxon>
        <taxon>Streptomyces aurantiacus group</taxon>
    </lineage>
</organism>
<dbReference type="CDD" id="cd01610">
    <property type="entry name" value="PAP2_like"/>
    <property type="match status" value="1"/>
</dbReference>
<dbReference type="PANTHER" id="PTHR14969:SF62">
    <property type="entry name" value="DECAPRENYLPHOSPHORYL-5-PHOSPHORIBOSE PHOSPHATASE RV3807C-RELATED"/>
    <property type="match status" value="1"/>
</dbReference>
<evidence type="ECO:0000256" key="4">
    <source>
        <dbReference type="ARBA" id="ARBA00022801"/>
    </source>
</evidence>
<evidence type="ECO:0000313" key="8">
    <source>
        <dbReference type="EMBL" id="AXQ53793.1"/>
    </source>
</evidence>
<dbReference type="InterPro" id="IPR001206">
    <property type="entry name" value="Diacylglycerol_kinase_cat_dom"/>
</dbReference>
<dbReference type="RefSeq" id="WP_101278513.1">
    <property type="nucleotide sequence ID" value="NZ_CP031742.1"/>
</dbReference>
<dbReference type="GO" id="GO:0005886">
    <property type="term" value="C:plasma membrane"/>
    <property type="evidence" value="ECO:0007669"/>
    <property type="project" value="UniProtKB-SubCell"/>
</dbReference>
<dbReference type="SMART" id="SM00014">
    <property type="entry name" value="acidPPc"/>
    <property type="match status" value="1"/>
</dbReference>
<comment type="subcellular location">
    <subcellularLocation>
        <location evidence="1">Cell membrane</location>
        <topology evidence="1">Multi-pass membrane protein</topology>
    </subcellularLocation>
</comment>
<evidence type="ECO:0000256" key="3">
    <source>
        <dbReference type="ARBA" id="ARBA00022692"/>
    </source>
</evidence>
<keyword evidence="3" id="KW-0812">Transmembrane</keyword>
<dbReference type="InterPro" id="IPR000326">
    <property type="entry name" value="PAP2/HPO"/>
</dbReference>
<evidence type="ECO:0000256" key="5">
    <source>
        <dbReference type="ARBA" id="ARBA00022989"/>
    </source>
</evidence>
<dbReference type="Gene3D" id="2.60.200.40">
    <property type="match status" value="1"/>
</dbReference>
<feature type="domain" description="DAGKc" evidence="7">
    <location>
        <begin position="221"/>
        <end position="341"/>
    </location>
</feature>
<dbReference type="GeneID" id="300113319"/>
<dbReference type="SUPFAM" id="SSF111331">
    <property type="entry name" value="NAD kinase/diacylglycerol kinase-like"/>
    <property type="match status" value="1"/>
</dbReference>
<dbReference type="PANTHER" id="PTHR14969">
    <property type="entry name" value="SPHINGOSINE-1-PHOSPHATE PHOSPHOHYDROLASE"/>
    <property type="match status" value="1"/>
</dbReference>
<keyword evidence="2" id="KW-1003">Cell membrane</keyword>
<dbReference type="KEGG" id="sky:D0C37_03665"/>
<dbReference type="Gene3D" id="3.40.50.10330">
    <property type="entry name" value="Probable inorganic polyphosphate/atp-NAD kinase, domain 1"/>
    <property type="match status" value="1"/>
</dbReference>
<dbReference type="InterPro" id="IPR017438">
    <property type="entry name" value="ATP-NAD_kinase_N"/>
</dbReference>
<keyword evidence="5" id="KW-1133">Transmembrane helix</keyword>
<name>A0A385D5Y5_9ACTN</name>
<dbReference type="InterPro" id="IPR016064">
    <property type="entry name" value="NAD/diacylglycerol_kinase_sf"/>
</dbReference>
<dbReference type="AlphaFoldDB" id="A0A385D5Y5"/>
<evidence type="ECO:0000256" key="1">
    <source>
        <dbReference type="ARBA" id="ARBA00004651"/>
    </source>
</evidence>
<dbReference type="PROSITE" id="PS50146">
    <property type="entry name" value="DAGK"/>
    <property type="match status" value="1"/>
</dbReference>
<dbReference type="InterPro" id="IPR036938">
    <property type="entry name" value="PAP2/HPO_sf"/>
</dbReference>
<keyword evidence="6" id="KW-0472">Membrane</keyword>
<gene>
    <name evidence="8" type="ORF">D0C37_03665</name>
</gene>
<reference evidence="8 9" key="1">
    <citation type="submission" date="2018-08" db="EMBL/GenBank/DDBJ databases">
        <authorList>
            <person name="Ferrada E.E."/>
            <person name="Latorre B.A."/>
        </authorList>
    </citation>
    <scope>NUCLEOTIDE SEQUENCE [LARGE SCALE GENOMIC DNA]</scope>
    <source>
        <strain evidence="8 9">VK-A60T</strain>
    </source>
</reference>
<dbReference type="GO" id="GO:0016301">
    <property type="term" value="F:kinase activity"/>
    <property type="evidence" value="ECO:0007669"/>
    <property type="project" value="InterPro"/>
</dbReference>
<dbReference type="SMART" id="SM00046">
    <property type="entry name" value="DAGKc"/>
    <property type="match status" value="1"/>
</dbReference>
<dbReference type="EMBL" id="CP031742">
    <property type="protein sequence ID" value="AXQ53793.1"/>
    <property type="molecule type" value="Genomic_DNA"/>
</dbReference>
<dbReference type="Pfam" id="PF01569">
    <property type="entry name" value="PAP2"/>
    <property type="match status" value="1"/>
</dbReference>
<dbReference type="Proteomes" id="UP000259636">
    <property type="component" value="Chromosome"/>
</dbReference>
<evidence type="ECO:0000313" key="9">
    <source>
        <dbReference type="Proteomes" id="UP000259636"/>
    </source>
</evidence>
<sequence length="507" mass="52941">MRPDPVNSLPARLRPKVPAVFAPEPPASLAARLVALDRTVFEAVAARHWPGADRVLPKLSRSANHGLLWGAVAAGLAVTGSPRARRAAVRGLASLALASATINTLGKRTVRRQRPGLESVPLIRQLKRQPITSSFPSGHAASAAAFATGVAMESRGLGAAVAPLAAAVAVSRIHTGAHYPGDVLAGAALGAGAAFAVRGLVPTRDQLPSPGRPLVDVPALPRGHGLVMVVNQGAGTPDKARVLRELLPEAEVVECEGDGLVAELEKAAGHALALGICGGDGSVNAAAGVALHHGLPLAVLPGGTLNHFAYDLGIEDPKELCRAVEAGDAVAVDVGRFRSGERTGYFLNTFSLGVYPELVRERERWSGRVGGRLADVVAAARVRRRDHPLEAVVEGERRPLWLLFAGNCTYRRMGLTGGRRADLADGLIDVRAVHGGRGPGFRLMAAALAGPLTRSPFHAAVRVQRLRIGGITPGTPLAFDGEVTDAGPSLRLDKLHEGLRVYRPLTL</sequence>
<dbReference type="GO" id="GO:0016787">
    <property type="term" value="F:hydrolase activity"/>
    <property type="evidence" value="ECO:0007669"/>
    <property type="project" value="UniProtKB-KW"/>
</dbReference>
<dbReference type="Pfam" id="PF00781">
    <property type="entry name" value="DAGK_cat"/>
    <property type="match status" value="1"/>
</dbReference>
<proteinExistence type="predicted"/>